<feature type="domain" description="DUF1653" evidence="1">
    <location>
        <begin position="12"/>
        <end position="75"/>
    </location>
</feature>
<dbReference type="AlphaFoldDB" id="A0A1I0MR01"/>
<keyword evidence="3" id="KW-1185">Reference proteome</keyword>
<dbReference type="Proteomes" id="UP000199701">
    <property type="component" value="Unassembled WGS sequence"/>
</dbReference>
<dbReference type="InterPro" id="IPR037135">
    <property type="entry name" value="DUF1653-like_dom_sf"/>
</dbReference>
<evidence type="ECO:0000313" key="3">
    <source>
        <dbReference type="Proteomes" id="UP000199701"/>
    </source>
</evidence>
<organism evidence="2 3">
    <name type="scientific">[Clostridium] fimetarium</name>
    <dbReference type="NCBI Taxonomy" id="99656"/>
    <lineage>
        <taxon>Bacteria</taxon>
        <taxon>Bacillati</taxon>
        <taxon>Bacillota</taxon>
        <taxon>Clostridia</taxon>
        <taxon>Lachnospirales</taxon>
        <taxon>Lachnospiraceae</taxon>
    </lineage>
</organism>
<dbReference type="Gene3D" id="2.30.30.320">
    <property type="entry name" value="DUF1653-like domain"/>
    <property type="match status" value="1"/>
</dbReference>
<sequence length="178" mass="21418">MNEERVLLIGEFYKHFKDQLYQIREIAYDSENQDKMVVYQAMYGDFKVYVRPYDMFMSEVDHIKYPEINQKYRFEKVTMGSKEVETVISNKVKVYAEYDDEDQEGVADPRLLQFLDAKDYQDKLNVLTFLREKMDDRLINDIAISLDIIVEEGSMDRRYDSLRNCLLAHIKYECNRLR</sequence>
<dbReference type="InterPro" id="IPR023387">
    <property type="entry name" value="DUF1653-like_dom"/>
</dbReference>
<evidence type="ECO:0000259" key="1">
    <source>
        <dbReference type="Pfam" id="PF07866"/>
    </source>
</evidence>
<reference evidence="2 3" key="1">
    <citation type="submission" date="2016-10" db="EMBL/GenBank/DDBJ databases">
        <authorList>
            <person name="de Groot N.N."/>
        </authorList>
    </citation>
    <scope>NUCLEOTIDE SEQUENCE [LARGE SCALE GENOMIC DNA]</scope>
    <source>
        <strain evidence="2 3">DSM 9179</strain>
    </source>
</reference>
<accession>A0A1I0MR01</accession>
<dbReference type="Pfam" id="PF07866">
    <property type="entry name" value="DUF1653"/>
    <property type="match status" value="1"/>
</dbReference>
<gene>
    <name evidence="2" type="ORF">SAMN05421659_10222</name>
</gene>
<dbReference type="OrthoDB" id="371169at2"/>
<dbReference type="EMBL" id="FOJI01000002">
    <property type="protein sequence ID" value="SEV90231.1"/>
    <property type="molecule type" value="Genomic_DNA"/>
</dbReference>
<dbReference type="RefSeq" id="WP_092450281.1">
    <property type="nucleotide sequence ID" value="NZ_FOJI01000002.1"/>
</dbReference>
<evidence type="ECO:0000313" key="2">
    <source>
        <dbReference type="EMBL" id="SEV90231.1"/>
    </source>
</evidence>
<protein>
    <recommendedName>
        <fullName evidence="1">DUF1653 domain-containing protein</fullName>
    </recommendedName>
</protein>
<name>A0A1I0MR01_9FIRM</name>
<dbReference type="STRING" id="99656.SAMN05421659_10222"/>
<proteinExistence type="predicted"/>